<comment type="function">
    <text evidence="1">Component of the EKC/KEOPS complex that is required for the formation of a threonylcarbamoyl group on adenosine at position 37 (t(6)A37) in tRNAs that read codons beginning with adenine. The complex is probably involved in the transfer of the threonylcarbamoyl moiety of threonylcarbamoyl-AMP (TC-AMP) to the N6 group of A37. BUD32 has ATPase activity in the context of the EKC/KEOPS complex and likely plays a supporting role to the catalytic subunit KAE1. The EKC/KEOPS complex also promotes both telomere uncapping and telomere elongation. The complex is required for efficient recruitment of transcriptional coactivators.</text>
</comment>
<feature type="domain" description="Protein kinase" evidence="11">
    <location>
        <begin position="309"/>
        <end position="630"/>
    </location>
</feature>
<evidence type="ECO:0000256" key="5">
    <source>
        <dbReference type="ARBA" id="ARBA00019973"/>
    </source>
</evidence>
<evidence type="ECO:0000256" key="7">
    <source>
        <dbReference type="ARBA" id="ARBA00033194"/>
    </source>
</evidence>
<dbReference type="Gene3D" id="1.10.510.10">
    <property type="entry name" value="Transferase(Phosphotransferase) domain 1"/>
    <property type="match status" value="1"/>
</dbReference>
<protein>
    <recommendedName>
        <fullName evidence="5">EKC/KEOPS complex subunit BUD32</fullName>
        <ecNumber evidence="3">2.7.11.1</ecNumber>
    </recommendedName>
    <alternativeName>
        <fullName evidence="6 7">Atypical Serine/threonine protein kinase BUD32</fullName>
    </alternativeName>
    <alternativeName>
        <fullName evidence="4">EKC/KEOPS complex subunit bud32</fullName>
    </alternativeName>
</protein>
<dbReference type="Proteomes" id="UP000326924">
    <property type="component" value="Unassembled WGS sequence"/>
</dbReference>
<sequence length="708" mass="79219">MPPSPRFPELRRDTVVTDRFLDNAFTDFLELVQHGKGMSPERLEDKFAQLLAPLVNQLHEQRLKSENAVQMIQLESQNAVQKIQLESQNAVQKVQSESQNAMQNVQSELQQTKLVLAQTDFALRNAEAELRTFWSASLIAKSKTEIWNAAVGNLDPERLSRQLPKPPPLSGRIAKDAKALGRSKTPVAEDQLYEPVCALLRAMVGKAGIVFDTHARPYLNGLKPDISVCASTIDSPHGAYVHIVGELKSRDVPLDADARGQLLNYLHWLLTLQPSRHRFTGWLSNIRDNVFILVERNPRGGRPFVSAYAPVSFEMAVAHLGVIMKAHEEQPLRPEFSSRLGNIHQHLGMSCNSAVASFVLKTEAANTREWNWTTQGIETAKPAMTKGGKSDPVSILRTIANAADKSPHLPMLLFWAADFKEFGMLPVGKPADPLKLNNTPSLAVRILHDVFDGMDWLHKHGLMHRDIRWDNIVVNEQERGVLIDLGSVTATNQPASQYYGGWECVPPRLLKNEAMNKPYTPRVGDDYHAFILLVNTLLFPFSFRGWSSANVGFRGTRENERLQHFWRGLTKSQIWGPFVAAAASGKRDEVRSILQMVMSIDCTGSYWVQDPDEHEDPDGNANDWTQDIRFEHADDPIGLDDEIGDAVHGVAVEQSPEPESIADAGRGIDPHNAASDDGNSDNHSNIDAKKRGINRWHVRLMRALRLRD</sequence>
<evidence type="ECO:0000256" key="9">
    <source>
        <dbReference type="ARBA" id="ARBA00048679"/>
    </source>
</evidence>
<evidence type="ECO:0000256" key="10">
    <source>
        <dbReference type="SAM" id="MobiDB-lite"/>
    </source>
</evidence>
<organism evidence="12 13">
    <name type="scientific">Sphaerosporella brunnea</name>
    <dbReference type="NCBI Taxonomy" id="1250544"/>
    <lineage>
        <taxon>Eukaryota</taxon>
        <taxon>Fungi</taxon>
        <taxon>Dikarya</taxon>
        <taxon>Ascomycota</taxon>
        <taxon>Pezizomycotina</taxon>
        <taxon>Pezizomycetes</taxon>
        <taxon>Pezizales</taxon>
        <taxon>Pyronemataceae</taxon>
        <taxon>Sphaerosporella</taxon>
    </lineage>
</organism>
<dbReference type="PROSITE" id="PS00109">
    <property type="entry name" value="PROTEIN_KINASE_TYR"/>
    <property type="match status" value="1"/>
</dbReference>
<evidence type="ECO:0000313" key="13">
    <source>
        <dbReference type="Proteomes" id="UP000326924"/>
    </source>
</evidence>
<dbReference type="AlphaFoldDB" id="A0A5J5ESD6"/>
<dbReference type="InterPro" id="IPR049229">
    <property type="entry name" value="DUF6826"/>
</dbReference>
<reference evidence="12 13" key="1">
    <citation type="submission" date="2019-09" db="EMBL/GenBank/DDBJ databases">
        <title>Draft genome of the ectomycorrhizal ascomycete Sphaerosporella brunnea.</title>
        <authorList>
            <consortium name="DOE Joint Genome Institute"/>
            <person name="Benucci G.M."/>
            <person name="Marozzi G."/>
            <person name="Antonielli L."/>
            <person name="Sanchez S."/>
            <person name="Marco P."/>
            <person name="Wang X."/>
            <person name="Falini L.B."/>
            <person name="Barry K."/>
            <person name="Haridas S."/>
            <person name="Lipzen A."/>
            <person name="Labutti K."/>
            <person name="Grigoriev I.V."/>
            <person name="Murat C."/>
            <person name="Martin F."/>
            <person name="Albertini E."/>
            <person name="Donnini D."/>
            <person name="Bonito G."/>
        </authorList>
    </citation>
    <scope>NUCLEOTIDE SEQUENCE [LARGE SCALE GENOMIC DNA]</scope>
    <source>
        <strain evidence="12 13">Sb_GMNB300</strain>
    </source>
</reference>
<comment type="subunit">
    <text evidence="2">Component of the EKC/KEOPS complex composed of at least BUD32, CGI121, GON7, KAE1 and PCC1; the whole complex dimerizes.</text>
</comment>
<dbReference type="InterPro" id="IPR000719">
    <property type="entry name" value="Prot_kinase_dom"/>
</dbReference>
<dbReference type="EC" id="2.7.11.1" evidence="3"/>
<dbReference type="Pfam" id="PF00069">
    <property type="entry name" value="Pkinase"/>
    <property type="match status" value="1"/>
</dbReference>
<evidence type="ECO:0000256" key="2">
    <source>
        <dbReference type="ARBA" id="ARBA00011534"/>
    </source>
</evidence>
<evidence type="ECO:0000256" key="6">
    <source>
        <dbReference type="ARBA" id="ARBA00030980"/>
    </source>
</evidence>
<dbReference type="InterPro" id="IPR008266">
    <property type="entry name" value="Tyr_kinase_AS"/>
</dbReference>
<dbReference type="Pfam" id="PF20713">
    <property type="entry name" value="DUF6826"/>
    <property type="match status" value="1"/>
</dbReference>
<feature type="region of interest" description="Disordered" evidence="10">
    <location>
        <begin position="655"/>
        <end position="687"/>
    </location>
</feature>
<accession>A0A5J5ESD6</accession>
<gene>
    <name evidence="12" type="ORF">FN846DRAFT_986963</name>
</gene>
<dbReference type="SUPFAM" id="SSF56112">
    <property type="entry name" value="Protein kinase-like (PK-like)"/>
    <property type="match status" value="1"/>
</dbReference>
<dbReference type="InParanoid" id="A0A5J5ESD6"/>
<dbReference type="OrthoDB" id="4062651at2759"/>
<dbReference type="EMBL" id="VXIS01000134">
    <property type="protein sequence ID" value="KAA8902281.1"/>
    <property type="molecule type" value="Genomic_DNA"/>
</dbReference>
<keyword evidence="13" id="KW-1185">Reference proteome</keyword>
<comment type="catalytic activity">
    <reaction evidence="8">
        <text>L-threonyl-[protein] + ATP = O-phospho-L-threonyl-[protein] + ADP + H(+)</text>
        <dbReference type="Rhea" id="RHEA:46608"/>
        <dbReference type="Rhea" id="RHEA-COMP:11060"/>
        <dbReference type="Rhea" id="RHEA-COMP:11605"/>
        <dbReference type="ChEBI" id="CHEBI:15378"/>
        <dbReference type="ChEBI" id="CHEBI:30013"/>
        <dbReference type="ChEBI" id="CHEBI:30616"/>
        <dbReference type="ChEBI" id="CHEBI:61977"/>
        <dbReference type="ChEBI" id="CHEBI:456216"/>
        <dbReference type="EC" id="2.7.11.1"/>
    </reaction>
</comment>
<evidence type="ECO:0000259" key="11">
    <source>
        <dbReference type="PROSITE" id="PS50011"/>
    </source>
</evidence>
<evidence type="ECO:0000256" key="4">
    <source>
        <dbReference type="ARBA" id="ARBA00013948"/>
    </source>
</evidence>
<dbReference type="PROSITE" id="PS50011">
    <property type="entry name" value="PROTEIN_KINASE_DOM"/>
    <property type="match status" value="1"/>
</dbReference>
<evidence type="ECO:0000256" key="3">
    <source>
        <dbReference type="ARBA" id="ARBA00012513"/>
    </source>
</evidence>
<name>A0A5J5ESD6_9PEZI</name>
<dbReference type="GO" id="GO:0005524">
    <property type="term" value="F:ATP binding"/>
    <property type="evidence" value="ECO:0007669"/>
    <property type="project" value="InterPro"/>
</dbReference>
<comment type="catalytic activity">
    <reaction evidence="9">
        <text>L-seryl-[protein] + ATP = O-phospho-L-seryl-[protein] + ADP + H(+)</text>
        <dbReference type="Rhea" id="RHEA:17989"/>
        <dbReference type="Rhea" id="RHEA-COMP:9863"/>
        <dbReference type="Rhea" id="RHEA-COMP:11604"/>
        <dbReference type="ChEBI" id="CHEBI:15378"/>
        <dbReference type="ChEBI" id="CHEBI:29999"/>
        <dbReference type="ChEBI" id="CHEBI:30616"/>
        <dbReference type="ChEBI" id="CHEBI:83421"/>
        <dbReference type="ChEBI" id="CHEBI:456216"/>
        <dbReference type="EC" id="2.7.11.1"/>
    </reaction>
</comment>
<evidence type="ECO:0000256" key="1">
    <source>
        <dbReference type="ARBA" id="ARBA00003747"/>
    </source>
</evidence>
<dbReference type="InterPro" id="IPR011009">
    <property type="entry name" value="Kinase-like_dom_sf"/>
</dbReference>
<dbReference type="GO" id="GO:0004674">
    <property type="term" value="F:protein serine/threonine kinase activity"/>
    <property type="evidence" value="ECO:0007669"/>
    <property type="project" value="UniProtKB-EC"/>
</dbReference>
<evidence type="ECO:0000256" key="8">
    <source>
        <dbReference type="ARBA" id="ARBA00047899"/>
    </source>
</evidence>
<comment type="caution">
    <text evidence="12">The sequence shown here is derived from an EMBL/GenBank/DDBJ whole genome shotgun (WGS) entry which is preliminary data.</text>
</comment>
<proteinExistence type="predicted"/>
<evidence type="ECO:0000313" key="12">
    <source>
        <dbReference type="EMBL" id="KAA8902281.1"/>
    </source>
</evidence>